<dbReference type="RefSeq" id="WP_258848047.1">
    <property type="nucleotide sequence ID" value="NZ_JANUGX010000040.1"/>
</dbReference>
<name>A0ABT2ADI8_9BURK</name>
<accession>A0ABT2ADI8</accession>
<keyword evidence="1 3" id="KW-0378">Hydrolase</keyword>
<evidence type="ECO:0000313" key="4">
    <source>
        <dbReference type="Proteomes" id="UP001205560"/>
    </source>
</evidence>
<comment type="caution">
    <text evidence="3">The sequence shown here is derived from an EMBL/GenBank/DDBJ whole genome shotgun (WGS) entry which is preliminary data.</text>
</comment>
<reference evidence="3 4" key="1">
    <citation type="submission" date="2022-08" db="EMBL/GenBank/DDBJ databases">
        <title>Reclassification of Massilia species as members of the genera Telluria, Duganella, Pseudoduganella, Mokoshia gen. nov. and Zemynaea gen. nov. using orthogonal and non-orthogonal genome-based approaches.</title>
        <authorList>
            <person name="Bowman J.P."/>
        </authorList>
    </citation>
    <scope>NUCLEOTIDE SEQUENCE [LARGE SCALE GENOMIC DNA]</scope>
    <source>
        <strain evidence="3 4">LMG 28164</strain>
    </source>
</reference>
<dbReference type="PANTHER" id="PTHR43329">
    <property type="entry name" value="EPOXIDE HYDROLASE"/>
    <property type="match status" value="1"/>
</dbReference>
<dbReference type="InterPro" id="IPR029058">
    <property type="entry name" value="AB_hydrolase_fold"/>
</dbReference>
<dbReference type="PRINTS" id="PR00412">
    <property type="entry name" value="EPOXHYDRLASE"/>
</dbReference>
<evidence type="ECO:0000259" key="2">
    <source>
        <dbReference type="Pfam" id="PF00561"/>
    </source>
</evidence>
<feature type="domain" description="AB hydrolase-1" evidence="2">
    <location>
        <begin position="24"/>
        <end position="257"/>
    </location>
</feature>
<dbReference type="InterPro" id="IPR000073">
    <property type="entry name" value="AB_hydrolase_1"/>
</dbReference>
<proteinExistence type="predicted"/>
<organism evidence="3 4">
    <name type="scientific">Massilia norwichensis</name>
    <dbReference type="NCBI Taxonomy" id="1442366"/>
    <lineage>
        <taxon>Bacteria</taxon>
        <taxon>Pseudomonadati</taxon>
        <taxon>Pseudomonadota</taxon>
        <taxon>Betaproteobacteria</taxon>
        <taxon>Burkholderiales</taxon>
        <taxon>Oxalobacteraceae</taxon>
        <taxon>Telluria group</taxon>
        <taxon>Massilia</taxon>
    </lineage>
</organism>
<evidence type="ECO:0000313" key="3">
    <source>
        <dbReference type="EMBL" id="MCS0592278.1"/>
    </source>
</evidence>
<sequence>MVDESLMVHANGIHIHATTTGQGPVILLLHGFPDTHLVWRKQVPVLASAGFRVLAPDLRGYGRTDAPPQVLDYTLDKLRADVLGLLDALHIDKVHLVGHDWGGIIGWQLAALAPERIERFVAMSTGHPSAIAHAGVLQHLRMSYIPFFCMPGIAEHTLRAADWFALRQFTSEPGQAEFWKRDLDPPGRLTAALNYYRANMKLALPQSLPRVKVPVMGIWSDRDPALGEKQMRDSAHYVDGEFRFERIRDADHWLQLTAHERVNTLLLDFFAAKKPQSTF</sequence>
<gene>
    <name evidence="3" type="ORF">NX782_24140</name>
</gene>
<dbReference type="Proteomes" id="UP001205560">
    <property type="component" value="Unassembled WGS sequence"/>
</dbReference>
<dbReference type="SUPFAM" id="SSF53474">
    <property type="entry name" value="alpha/beta-Hydrolases"/>
    <property type="match status" value="1"/>
</dbReference>
<dbReference type="Pfam" id="PF00561">
    <property type="entry name" value="Abhydrolase_1"/>
    <property type="match status" value="1"/>
</dbReference>
<keyword evidence="4" id="KW-1185">Reference proteome</keyword>
<evidence type="ECO:0000256" key="1">
    <source>
        <dbReference type="ARBA" id="ARBA00022801"/>
    </source>
</evidence>
<dbReference type="InterPro" id="IPR000639">
    <property type="entry name" value="Epox_hydrolase-like"/>
</dbReference>
<dbReference type="PRINTS" id="PR00111">
    <property type="entry name" value="ABHYDROLASE"/>
</dbReference>
<protein>
    <submittedName>
        <fullName evidence="3">Alpha/beta fold hydrolase</fullName>
    </submittedName>
</protein>
<dbReference type="EMBL" id="JANUGX010000040">
    <property type="protein sequence ID" value="MCS0592278.1"/>
    <property type="molecule type" value="Genomic_DNA"/>
</dbReference>
<dbReference type="GO" id="GO:0016787">
    <property type="term" value="F:hydrolase activity"/>
    <property type="evidence" value="ECO:0007669"/>
    <property type="project" value="UniProtKB-KW"/>
</dbReference>
<dbReference type="Gene3D" id="3.40.50.1820">
    <property type="entry name" value="alpha/beta hydrolase"/>
    <property type="match status" value="1"/>
</dbReference>